<keyword evidence="4" id="KW-1185">Reference proteome</keyword>
<feature type="coiled-coil region" evidence="1">
    <location>
        <begin position="182"/>
        <end position="237"/>
    </location>
</feature>
<protein>
    <submittedName>
        <fullName evidence="3">Uncharacterized protein</fullName>
    </submittedName>
</protein>
<feature type="coiled-coil region" evidence="1">
    <location>
        <begin position="322"/>
        <end position="394"/>
    </location>
</feature>
<evidence type="ECO:0000313" key="3">
    <source>
        <dbReference type="EMBL" id="KAK8894345.1"/>
    </source>
</evidence>
<keyword evidence="1" id="KW-0175">Coiled coil</keyword>
<proteinExistence type="predicted"/>
<feature type="region of interest" description="Disordered" evidence="2">
    <location>
        <begin position="255"/>
        <end position="294"/>
    </location>
</feature>
<evidence type="ECO:0000256" key="2">
    <source>
        <dbReference type="SAM" id="MobiDB-lite"/>
    </source>
</evidence>
<comment type="caution">
    <text evidence="3">The sequence shown here is derived from an EMBL/GenBank/DDBJ whole genome shotgun (WGS) entry which is preliminary data.</text>
</comment>
<name>A0ABR2KTA3_9EUKA</name>
<feature type="region of interest" description="Disordered" evidence="2">
    <location>
        <begin position="526"/>
        <end position="546"/>
    </location>
</feature>
<sequence>MSKNAQNTTAPPPVAENFKAELASIVEKGKDLKGEKRENYQSIVQRIENNNQVLSDLREEHTQLREKLTDLVREKNSRSHETNLDSAIKHANHDVNLLKKRIDKLKHEKEQSLKSQKEAEVILANFKNAETTEHPEEARIQDMKNRLDKANIKNSETTHLQKIYAQIIHILDKQKTRYTPIIQKKQAENARKQKDIDELTLISRDSKHSYSIAVSEYNNAEVQINAARQKRDKLLSTKKEQAKLNNMRQMVEVDLDQKASKPQPSLNSQPSVLRNKLNKAAREKREEKYRETSSVYEQIRDRFGTNDPEKIKAFFDERRETTQTLEKQIHDLKVAIEALEKKSSQLKSALEESEYASAKGVGGNRLLTEGKKILEAKKEELHENRKKMSAQEAHQRQIKAAAHHLLEVMALVRNPSESTDMNQSGVPQAPQDEVSVESSTKDILRWCREKCHSIKALNDEEDQDYVSLVNKREFVNIIQRTESNFDMEQVQSDQIHRIRPLDLQHKRQPKENKGDVQTRVLDRQQVKMQAQKALQMSLQKQKKPNQ</sequence>
<feature type="compositionally biased region" description="Basic and acidic residues" evidence="2">
    <location>
        <begin position="280"/>
        <end position="291"/>
    </location>
</feature>
<evidence type="ECO:0000313" key="4">
    <source>
        <dbReference type="Proteomes" id="UP001470230"/>
    </source>
</evidence>
<reference evidence="3 4" key="1">
    <citation type="submission" date="2024-04" db="EMBL/GenBank/DDBJ databases">
        <title>Tritrichomonas musculus Genome.</title>
        <authorList>
            <person name="Alves-Ferreira E."/>
            <person name="Grigg M."/>
            <person name="Lorenzi H."/>
            <person name="Galac M."/>
        </authorList>
    </citation>
    <scope>NUCLEOTIDE SEQUENCE [LARGE SCALE GENOMIC DNA]</scope>
    <source>
        <strain evidence="3 4">EAF2021</strain>
    </source>
</reference>
<accession>A0ABR2KTA3</accession>
<gene>
    <name evidence="3" type="ORF">M9Y10_022780</name>
</gene>
<evidence type="ECO:0000256" key="1">
    <source>
        <dbReference type="SAM" id="Coils"/>
    </source>
</evidence>
<feature type="coiled-coil region" evidence="1">
    <location>
        <begin position="40"/>
        <end position="115"/>
    </location>
</feature>
<feature type="region of interest" description="Disordered" evidence="2">
    <location>
        <begin position="417"/>
        <end position="437"/>
    </location>
</feature>
<dbReference type="EMBL" id="JAPFFF010000003">
    <property type="protein sequence ID" value="KAK8894345.1"/>
    <property type="molecule type" value="Genomic_DNA"/>
</dbReference>
<organism evidence="3 4">
    <name type="scientific">Tritrichomonas musculus</name>
    <dbReference type="NCBI Taxonomy" id="1915356"/>
    <lineage>
        <taxon>Eukaryota</taxon>
        <taxon>Metamonada</taxon>
        <taxon>Parabasalia</taxon>
        <taxon>Tritrichomonadida</taxon>
        <taxon>Tritrichomonadidae</taxon>
        <taxon>Tritrichomonas</taxon>
    </lineage>
</organism>
<dbReference type="PANTHER" id="PTHR46518:SF1">
    <property type="entry name" value="OUTER DYNEIN ARM-DOCKING COMPLEX SUBUNIT 3"/>
    <property type="match status" value="1"/>
</dbReference>
<dbReference type="Proteomes" id="UP001470230">
    <property type="component" value="Unassembled WGS sequence"/>
</dbReference>
<feature type="compositionally biased region" description="Polar residues" evidence="2">
    <location>
        <begin position="526"/>
        <end position="539"/>
    </location>
</feature>
<feature type="compositionally biased region" description="Polar residues" evidence="2">
    <location>
        <begin position="260"/>
        <end position="272"/>
    </location>
</feature>
<dbReference type="PANTHER" id="PTHR46518">
    <property type="entry name" value="COILED-COIL DOMAIN-CONTAINING PROTEIN 151"/>
    <property type="match status" value="1"/>
</dbReference>
<dbReference type="InterPro" id="IPR033192">
    <property type="entry name" value="ODAD3"/>
</dbReference>
<feature type="compositionally biased region" description="Polar residues" evidence="2">
    <location>
        <begin position="417"/>
        <end position="426"/>
    </location>
</feature>